<protein>
    <submittedName>
        <fullName evidence="1">Uncharacterized protein</fullName>
    </submittedName>
</protein>
<dbReference type="Proteomes" id="UP000265520">
    <property type="component" value="Unassembled WGS sequence"/>
</dbReference>
<evidence type="ECO:0000313" key="1">
    <source>
        <dbReference type="EMBL" id="MCI89990.1"/>
    </source>
</evidence>
<reference evidence="1 2" key="1">
    <citation type="journal article" date="2018" name="Front. Plant Sci.">
        <title>Red Clover (Trifolium pratense) and Zigzag Clover (T. medium) - A Picture of Genomic Similarities and Differences.</title>
        <authorList>
            <person name="Dluhosova J."/>
            <person name="Istvanek J."/>
            <person name="Nedelnik J."/>
            <person name="Repkova J."/>
        </authorList>
    </citation>
    <scope>NUCLEOTIDE SEQUENCE [LARGE SCALE GENOMIC DNA]</scope>
    <source>
        <strain evidence="2">cv. 10/8</strain>
        <tissue evidence="1">Leaf</tissue>
    </source>
</reference>
<keyword evidence="2" id="KW-1185">Reference proteome</keyword>
<comment type="caution">
    <text evidence="1">The sequence shown here is derived from an EMBL/GenBank/DDBJ whole genome shotgun (WGS) entry which is preliminary data.</text>
</comment>
<name>A0A392VU85_9FABA</name>
<sequence>AELLPALIEKNLVQTRAPPPVPEKLPWWLGLIIPALFIKEHLVMTSNSVWL</sequence>
<evidence type="ECO:0000313" key="2">
    <source>
        <dbReference type="Proteomes" id="UP000265520"/>
    </source>
</evidence>
<organism evidence="1 2">
    <name type="scientific">Trifolium medium</name>
    <dbReference type="NCBI Taxonomy" id="97028"/>
    <lineage>
        <taxon>Eukaryota</taxon>
        <taxon>Viridiplantae</taxon>
        <taxon>Streptophyta</taxon>
        <taxon>Embryophyta</taxon>
        <taxon>Tracheophyta</taxon>
        <taxon>Spermatophyta</taxon>
        <taxon>Magnoliopsida</taxon>
        <taxon>eudicotyledons</taxon>
        <taxon>Gunneridae</taxon>
        <taxon>Pentapetalae</taxon>
        <taxon>rosids</taxon>
        <taxon>fabids</taxon>
        <taxon>Fabales</taxon>
        <taxon>Fabaceae</taxon>
        <taxon>Papilionoideae</taxon>
        <taxon>50 kb inversion clade</taxon>
        <taxon>NPAAA clade</taxon>
        <taxon>Hologalegina</taxon>
        <taxon>IRL clade</taxon>
        <taxon>Trifolieae</taxon>
        <taxon>Trifolium</taxon>
    </lineage>
</organism>
<dbReference type="AlphaFoldDB" id="A0A392VU85"/>
<dbReference type="EMBL" id="LXQA011232123">
    <property type="protein sequence ID" value="MCI89990.1"/>
    <property type="molecule type" value="Genomic_DNA"/>
</dbReference>
<feature type="non-terminal residue" evidence="1">
    <location>
        <position position="1"/>
    </location>
</feature>
<proteinExistence type="predicted"/>
<accession>A0A392VU85</accession>